<dbReference type="AlphaFoldDB" id="A0AAV7QNS9"/>
<protein>
    <submittedName>
        <fullName evidence="1">Uncharacterized protein</fullName>
    </submittedName>
</protein>
<accession>A0AAV7QNS9</accession>
<evidence type="ECO:0000313" key="1">
    <source>
        <dbReference type="EMBL" id="KAJ1139955.1"/>
    </source>
</evidence>
<organism evidence="1 2">
    <name type="scientific">Pleurodeles waltl</name>
    <name type="common">Iberian ribbed newt</name>
    <dbReference type="NCBI Taxonomy" id="8319"/>
    <lineage>
        <taxon>Eukaryota</taxon>
        <taxon>Metazoa</taxon>
        <taxon>Chordata</taxon>
        <taxon>Craniata</taxon>
        <taxon>Vertebrata</taxon>
        <taxon>Euteleostomi</taxon>
        <taxon>Amphibia</taxon>
        <taxon>Batrachia</taxon>
        <taxon>Caudata</taxon>
        <taxon>Salamandroidea</taxon>
        <taxon>Salamandridae</taxon>
        <taxon>Pleurodelinae</taxon>
        <taxon>Pleurodeles</taxon>
    </lineage>
</organism>
<gene>
    <name evidence="1" type="ORF">NDU88_006316</name>
</gene>
<proteinExistence type="predicted"/>
<reference evidence="1" key="1">
    <citation type="journal article" date="2022" name="bioRxiv">
        <title>Sequencing and chromosome-scale assembly of the giantPleurodeles waltlgenome.</title>
        <authorList>
            <person name="Brown T."/>
            <person name="Elewa A."/>
            <person name="Iarovenko S."/>
            <person name="Subramanian E."/>
            <person name="Araus A.J."/>
            <person name="Petzold A."/>
            <person name="Susuki M."/>
            <person name="Suzuki K.-i.T."/>
            <person name="Hayashi T."/>
            <person name="Toyoda A."/>
            <person name="Oliveira C."/>
            <person name="Osipova E."/>
            <person name="Leigh N.D."/>
            <person name="Simon A."/>
            <person name="Yun M.H."/>
        </authorList>
    </citation>
    <scope>NUCLEOTIDE SEQUENCE</scope>
    <source>
        <strain evidence="1">20211129_DDA</strain>
        <tissue evidence="1">Liver</tissue>
    </source>
</reference>
<evidence type="ECO:0000313" key="2">
    <source>
        <dbReference type="Proteomes" id="UP001066276"/>
    </source>
</evidence>
<dbReference type="EMBL" id="JANPWB010000010">
    <property type="protein sequence ID" value="KAJ1139955.1"/>
    <property type="molecule type" value="Genomic_DNA"/>
</dbReference>
<comment type="caution">
    <text evidence="1">The sequence shown here is derived from an EMBL/GenBank/DDBJ whole genome shotgun (WGS) entry which is preliminary data.</text>
</comment>
<dbReference type="Proteomes" id="UP001066276">
    <property type="component" value="Chromosome 6"/>
</dbReference>
<sequence length="109" mass="11894">MEHILILARFHKQADSRAGDMESALACSMTGLFSSQVVKVKEEHVKGNTAMANESKDDHLVKKGVEAVELSTILWVPGQGKPWLKCGHPHHFAKGCRNPSDMSAASKGR</sequence>
<name>A0AAV7QNS9_PLEWA</name>
<keyword evidence="2" id="KW-1185">Reference proteome</keyword>